<dbReference type="GeneID" id="5725829"/>
<feature type="compositionally biased region" description="Low complexity" evidence="3">
    <location>
        <begin position="174"/>
        <end position="194"/>
    </location>
</feature>
<feature type="domain" description="Glycosyl transferase CAP10" evidence="5">
    <location>
        <begin position="140"/>
        <end position="420"/>
    </location>
</feature>
<keyword evidence="7" id="KW-1185">Reference proteome</keyword>
<dbReference type="KEGG" id="cre:CHLRE_01g007550v5"/>
<dbReference type="SMART" id="SM00672">
    <property type="entry name" value="CAP10"/>
    <property type="match status" value="1"/>
</dbReference>
<gene>
    <name evidence="6" type="ORF">CHLRE_01g007550v5</name>
</gene>
<dbReference type="Gramene" id="PNW87932">
    <property type="protein sequence ID" value="PNW87932"/>
    <property type="gene ID" value="CHLRE_01g007550v5"/>
</dbReference>
<evidence type="ECO:0000256" key="1">
    <source>
        <dbReference type="ARBA" id="ARBA00010118"/>
    </source>
</evidence>
<evidence type="ECO:0000256" key="4">
    <source>
        <dbReference type="SAM" id="SignalP"/>
    </source>
</evidence>
<feature type="compositionally biased region" description="Basic and acidic residues" evidence="3">
    <location>
        <begin position="520"/>
        <end position="534"/>
    </location>
</feature>
<dbReference type="EMBL" id="CM008962">
    <property type="protein sequence ID" value="PNW87932.1"/>
    <property type="molecule type" value="Genomic_DNA"/>
</dbReference>
<accession>A0A2K3E559</accession>
<name>A0A2K3E559_CHLRE</name>
<protein>
    <recommendedName>
        <fullName evidence="5">Glycosyl transferase CAP10 domain-containing protein</fullName>
    </recommendedName>
</protein>
<feature type="region of interest" description="Disordered" evidence="3">
    <location>
        <begin position="78"/>
        <end position="98"/>
    </location>
</feature>
<feature type="region of interest" description="Disordered" evidence="3">
    <location>
        <begin position="520"/>
        <end position="557"/>
    </location>
</feature>
<dbReference type="Proteomes" id="UP000006906">
    <property type="component" value="Chromosome 1"/>
</dbReference>
<proteinExistence type="inferred from homology"/>
<dbReference type="AlphaFoldDB" id="A0A2K3E559"/>
<feature type="region of interest" description="Disordered" evidence="3">
    <location>
        <begin position="164"/>
        <end position="194"/>
    </location>
</feature>
<feature type="compositionally biased region" description="Low complexity" evidence="3">
    <location>
        <begin position="536"/>
        <end position="557"/>
    </location>
</feature>
<dbReference type="InParanoid" id="A0A2K3E559"/>
<feature type="compositionally biased region" description="Basic and acidic residues" evidence="3">
    <location>
        <begin position="82"/>
        <end position="96"/>
    </location>
</feature>
<dbReference type="OMA" id="DVEFTYW"/>
<evidence type="ECO:0000313" key="6">
    <source>
        <dbReference type="EMBL" id="PNW87932.1"/>
    </source>
</evidence>
<feature type="chain" id="PRO_5014441640" description="Glycosyl transferase CAP10 domain-containing protein" evidence="4">
    <location>
        <begin position="26"/>
        <end position="557"/>
    </location>
</feature>
<evidence type="ECO:0000256" key="2">
    <source>
        <dbReference type="ARBA" id="ARBA00022679"/>
    </source>
</evidence>
<dbReference type="InterPro" id="IPR051091">
    <property type="entry name" value="O-Glucosyltr/Glycosyltrsf_90"/>
</dbReference>
<dbReference type="PANTHER" id="PTHR12203">
    <property type="entry name" value="KDEL LYS-ASP-GLU-LEU CONTAINING - RELATED"/>
    <property type="match status" value="1"/>
</dbReference>
<keyword evidence="4" id="KW-0732">Signal</keyword>
<feature type="signal peptide" evidence="4">
    <location>
        <begin position="1"/>
        <end position="25"/>
    </location>
</feature>
<evidence type="ECO:0000313" key="7">
    <source>
        <dbReference type="Proteomes" id="UP000006906"/>
    </source>
</evidence>
<dbReference type="Pfam" id="PF05686">
    <property type="entry name" value="Glyco_transf_90"/>
    <property type="match status" value="1"/>
</dbReference>
<keyword evidence="2" id="KW-0808">Transferase</keyword>
<evidence type="ECO:0000256" key="3">
    <source>
        <dbReference type="SAM" id="MobiDB-lite"/>
    </source>
</evidence>
<organism evidence="6 7">
    <name type="scientific">Chlamydomonas reinhardtii</name>
    <name type="common">Chlamydomonas smithii</name>
    <dbReference type="NCBI Taxonomy" id="3055"/>
    <lineage>
        <taxon>Eukaryota</taxon>
        <taxon>Viridiplantae</taxon>
        <taxon>Chlorophyta</taxon>
        <taxon>core chlorophytes</taxon>
        <taxon>Chlorophyceae</taxon>
        <taxon>CS clade</taxon>
        <taxon>Chlamydomonadales</taxon>
        <taxon>Chlamydomonadaceae</taxon>
        <taxon>Chlamydomonas</taxon>
    </lineage>
</organism>
<dbReference type="PANTHER" id="PTHR12203:SF35">
    <property type="entry name" value="PROTEIN O-GLUCOSYLTRANSFERASE 1"/>
    <property type="match status" value="1"/>
</dbReference>
<reference evidence="6 7" key="1">
    <citation type="journal article" date="2007" name="Science">
        <title>The Chlamydomonas genome reveals the evolution of key animal and plant functions.</title>
        <authorList>
            <person name="Merchant S.S."/>
            <person name="Prochnik S.E."/>
            <person name="Vallon O."/>
            <person name="Harris E.H."/>
            <person name="Karpowicz S.J."/>
            <person name="Witman G.B."/>
            <person name="Terry A."/>
            <person name="Salamov A."/>
            <person name="Fritz-Laylin L.K."/>
            <person name="Marechal-Drouard L."/>
            <person name="Marshall W.F."/>
            <person name="Qu L.H."/>
            <person name="Nelson D.R."/>
            <person name="Sanderfoot A.A."/>
            <person name="Spalding M.H."/>
            <person name="Kapitonov V.V."/>
            <person name="Ren Q."/>
            <person name="Ferris P."/>
            <person name="Lindquist E."/>
            <person name="Shapiro H."/>
            <person name="Lucas S.M."/>
            <person name="Grimwood J."/>
            <person name="Schmutz J."/>
            <person name="Cardol P."/>
            <person name="Cerutti H."/>
            <person name="Chanfreau G."/>
            <person name="Chen C.L."/>
            <person name="Cognat V."/>
            <person name="Croft M.T."/>
            <person name="Dent R."/>
            <person name="Dutcher S."/>
            <person name="Fernandez E."/>
            <person name="Fukuzawa H."/>
            <person name="Gonzalez-Ballester D."/>
            <person name="Gonzalez-Halphen D."/>
            <person name="Hallmann A."/>
            <person name="Hanikenne M."/>
            <person name="Hippler M."/>
            <person name="Inwood W."/>
            <person name="Jabbari K."/>
            <person name="Kalanon M."/>
            <person name="Kuras R."/>
            <person name="Lefebvre P.A."/>
            <person name="Lemaire S.D."/>
            <person name="Lobanov A.V."/>
            <person name="Lohr M."/>
            <person name="Manuell A."/>
            <person name="Meier I."/>
            <person name="Mets L."/>
            <person name="Mittag M."/>
            <person name="Mittelmeier T."/>
            <person name="Moroney J.V."/>
            <person name="Moseley J."/>
            <person name="Napoli C."/>
            <person name="Nedelcu A.M."/>
            <person name="Niyogi K."/>
            <person name="Novoselov S.V."/>
            <person name="Paulsen I.T."/>
            <person name="Pazour G."/>
            <person name="Purton S."/>
            <person name="Ral J.P."/>
            <person name="Riano-Pachon D.M."/>
            <person name="Riekhof W."/>
            <person name="Rymarquis L."/>
            <person name="Schroda M."/>
            <person name="Stern D."/>
            <person name="Umen J."/>
            <person name="Willows R."/>
            <person name="Wilson N."/>
            <person name="Zimmer S.L."/>
            <person name="Allmer J."/>
            <person name="Balk J."/>
            <person name="Bisova K."/>
            <person name="Chen C.J."/>
            <person name="Elias M."/>
            <person name="Gendler K."/>
            <person name="Hauser C."/>
            <person name="Lamb M.R."/>
            <person name="Ledford H."/>
            <person name="Long J.C."/>
            <person name="Minagawa J."/>
            <person name="Page M.D."/>
            <person name="Pan J."/>
            <person name="Pootakham W."/>
            <person name="Roje S."/>
            <person name="Rose A."/>
            <person name="Stahlberg E."/>
            <person name="Terauchi A.M."/>
            <person name="Yang P."/>
            <person name="Ball S."/>
            <person name="Bowler C."/>
            <person name="Dieckmann C.L."/>
            <person name="Gladyshev V.N."/>
            <person name="Green P."/>
            <person name="Jorgensen R."/>
            <person name="Mayfield S."/>
            <person name="Mueller-Roeber B."/>
            <person name="Rajamani S."/>
            <person name="Sayre R.T."/>
            <person name="Brokstein P."/>
            <person name="Dubchak I."/>
            <person name="Goodstein D."/>
            <person name="Hornick L."/>
            <person name="Huang Y.W."/>
            <person name="Jhaveri J."/>
            <person name="Luo Y."/>
            <person name="Martinez D."/>
            <person name="Ngau W.C."/>
            <person name="Otillar B."/>
            <person name="Poliakov A."/>
            <person name="Porter A."/>
            <person name="Szajkowski L."/>
            <person name="Werner G."/>
            <person name="Zhou K."/>
            <person name="Grigoriev I.V."/>
            <person name="Rokhsar D.S."/>
            <person name="Grossman A.R."/>
        </authorList>
    </citation>
    <scope>NUCLEOTIDE SEQUENCE [LARGE SCALE GENOMIC DNA]</scope>
    <source>
        <strain evidence="7">CC-503</strain>
    </source>
</reference>
<dbReference type="GO" id="GO:0016740">
    <property type="term" value="F:transferase activity"/>
    <property type="evidence" value="ECO:0007669"/>
    <property type="project" value="UniProtKB-KW"/>
</dbReference>
<evidence type="ECO:0000259" key="5">
    <source>
        <dbReference type="SMART" id="SM00672"/>
    </source>
</evidence>
<sequence>MIQPSTIGPLVALCGLTVLASFGLASDWRTPKLTECTLHPQIEARILKDVSFWGDAGIAEDVALSVCAFCDLDTQQQQQQGRQRDDSNTQQEKENCNKPQRVLIQNGTVYLNNLVASQYLGPFEHIGFLVELYEASQVYQLPDVEFTYWFGDNAPSYTMIKEGSGDTTWPWPPSSSSSSSDGSSSDGSSSSSSGKRQAVPAVLAWSKWDANSALVVPYSGAFRCSADSWDSLEAQLESLAAVDWGQRTEVAFGRWNGFCTHYIHWMKTADGEVMKCPRTHLNSISAAHPDLIDAYDLSKGKPVPLAHQNKYKYIVSTDGWSISSKFDKYLLLGSAVLKAASTRYGFYYDALVPWTHHLPFMVNSSGDIVEVVRWAKSHDAAARAVAEAGRRFALRHLARPARLCYLARLVRELARQMRYKPSCASRQLCVPLVQELRFLAGYERTRKSCRYAEVLLRYGDQDPAAALPLSQSAQPPAAFLADATSAAAAATAFGATPEPGVVGGGGVYATPPRQLEVIRRLHEGGAAWPRDDTAWRQQQQQQQQGQQGQQGRRQQRR</sequence>
<dbReference type="InterPro" id="IPR006598">
    <property type="entry name" value="CAP10"/>
</dbReference>
<dbReference type="OrthoDB" id="523510at2759"/>
<dbReference type="RefSeq" id="XP_042928142.1">
    <property type="nucleotide sequence ID" value="XM_043058228.1"/>
</dbReference>
<comment type="similarity">
    <text evidence="1">Belongs to the glycosyltransferase 90 family.</text>
</comment>